<dbReference type="InterPro" id="IPR039697">
    <property type="entry name" value="Alcohol_dehydrogenase_Fe"/>
</dbReference>
<dbReference type="AlphaFoldDB" id="A0A2M9XBK3"/>
<dbReference type="Proteomes" id="UP000232196">
    <property type="component" value="Unassembled WGS sequence"/>
</dbReference>
<evidence type="ECO:0000259" key="4">
    <source>
        <dbReference type="Pfam" id="PF25137"/>
    </source>
</evidence>
<dbReference type="RefSeq" id="WP_100707025.1">
    <property type="nucleotide sequence ID" value="NZ_NPDL01000005.1"/>
</dbReference>
<accession>A0A2M9XBK3</accession>
<dbReference type="PANTHER" id="PTHR11496">
    <property type="entry name" value="ALCOHOL DEHYDROGENASE"/>
    <property type="match status" value="1"/>
</dbReference>
<keyword evidence="6" id="KW-1185">Reference proteome</keyword>
<organism evidence="5 6">
    <name type="scientific">Leptospira hartskeerlii</name>
    <dbReference type="NCBI Taxonomy" id="2023177"/>
    <lineage>
        <taxon>Bacteria</taxon>
        <taxon>Pseudomonadati</taxon>
        <taxon>Spirochaetota</taxon>
        <taxon>Spirochaetia</taxon>
        <taxon>Leptospirales</taxon>
        <taxon>Leptospiraceae</taxon>
        <taxon>Leptospira</taxon>
    </lineage>
</organism>
<dbReference type="PANTHER" id="PTHR11496:SF102">
    <property type="entry name" value="ALCOHOL DEHYDROGENASE 4"/>
    <property type="match status" value="1"/>
</dbReference>
<dbReference type="GO" id="GO:0046872">
    <property type="term" value="F:metal ion binding"/>
    <property type="evidence" value="ECO:0007669"/>
    <property type="project" value="InterPro"/>
</dbReference>
<evidence type="ECO:0000256" key="1">
    <source>
        <dbReference type="ARBA" id="ARBA00007358"/>
    </source>
</evidence>
<name>A0A2M9XBK3_9LEPT</name>
<sequence length="389" mass="42953">MPILPDWINFSFPTKIHFEVDCGFKMGNFVKNIGNRAVILSTQSELENMDEFSIIKTSLEKHIDGVILYDNIEKEPTLKELDTAAYFARISNANCIIGYGSYESLNTAKLVALLANNDAFAEDVFILKKNLRLKKPIPLILIPTHPVMGLECSPTATVYMDDDRTVRYFANEFLFPEMVIADAKISSFMTSADVAKVGVGILAAAVDSILSKYSNELTNSSSLRAIEIIYKNLVPAIRDPKNLQYKNAIFGASLLVGMSHSSSSLGLCYALSLAASNLTNLDVFQAMSILLPHVMEYNLTSSAGKYVMIAKALDEDITNISVIEAAIKAVEGIRKIYIELKIPQRLSEYEVRKIDLPGIASLASSFPFLDSLPRELPKNEIETILVAAF</sequence>
<keyword evidence="2" id="KW-0560">Oxidoreductase</keyword>
<dbReference type="CDD" id="cd14864">
    <property type="entry name" value="Fe-ADH-like"/>
    <property type="match status" value="1"/>
</dbReference>
<evidence type="ECO:0000313" key="5">
    <source>
        <dbReference type="EMBL" id="PJZ24942.1"/>
    </source>
</evidence>
<dbReference type="SUPFAM" id="SSF56796">
    <property type="entry name" value="Dehydroquinate synthase-like"/>
    <property type="match status" value="1"/>
</dbReference>
<dbReference type="EMBL" id="NPDN01000006">
    <property type="protein sequence ID" value="PJZ24942.1"/>
    <property type="molecule type" value="Genomic_DNA"/>
</dbReference>
<feature type="domain" description="Fe-containing alcohol dehydrogenase-like C-terminal" evidence="4">
    <location>
        <begin position="195"/>
        <end position="388"/>
    </location>
</feature>
<proteinExistence type="inferred from homology"/>
<reference evidence="5 6" key="1">
    <citation type="submission" date="2017-07" db="EMBL/GenBank/DDBJ databases">
        <title>Leptospira spp. isolated from tropical soils.</title>
        <authorList>
            <person name="Thibeaux R."/>
            <person name="Iraola G."/>
            <person name="Ferres I."/>
            <person name="Bierque E."/>
            <person name="Girault D."/>
            <person name="Soupe-Gilbert M.-E."/>
            <person name="Picardeau M."/>
            <person name="Goarant C."/>
        </authorList>
    </citation>
    <scope>NUCLEOTIDE SEQUENCE [LARGE SCALE GENOMIC DNA]</scope>
    <source>
        <strain evidence="5 6">MCA1-C-A1</strain>
    </source>
</reference>
<feature type="domain" description="Alcohol dehydrogenase iron-type/glycerol dehydrogenase GldA" evidence="3">
    <location>
        <begin position="13"/>
        <end position="182"/>
    </location>
</feature>
<evidence type="ECO:0000259" key="3">
    <source>
        <dbReference type="Pfam" id="PF00465"/>
    </source>
</evidence>
<comment type="similarity">
    <text evidence="1">Belongs to the iron-containing alcohol dehydrogenase family.</text>
</comment>
<dbReference type="Gene3D" id="1.20.1090.10">
    <property type="entry name" value="Dehydroquinate synthase-like - alpha domain"/>
    <property type="match status" value="1"/>
</dbReference>
<dbReference type="InterPro" id="IPR056798">
    <property type="entry name" value="ADH_Fe_C"/>
</dbReference>
<gene>
    <name evidence="5" type="ORF">CH357_12010</name>
</gene>
<dbReference type="OrthoDB" id="368283at2"/>
<dbReference type="Pfam" id="PF25137">
    <property type="entry name" value="ADH_Fe_C"/>
    <property type="match status" value="1"/>
</dbReference>
<comment type="caution">
    <text evidence="5">The sequence shown here is derived from an EMBL/GenBank/DDBJ whole genome shotgun (WGS) entry which is preliminary data.</text>
</comment>
<evidence type="ECO:0000313" key="6">
    <source>
        <dbReference type="Proteomes" id="UP000232196"/>
    </source>
</evidence>
<dbReference type="Gene3D" id="3.40.50.1970">
    <property type="match status" value="1"/>
</dbReference>
<dbReference type="Pfam" id="PF00465">
    <property type="entry name" value="Fe-ADH"/>
    <property type="match status" value="1"/>
</dbReference>
<dbReference type="InterPro" id="IPR001670">
    <property type="entry name" value="ADH_Fe/GldA"/>
</dbReference>
<protein>
    <submittedName>
        <fullName evidence="5">Alcohol dehydrogenase</fullName>
    </submittedName>
</protein>
<dbReference type="GO" id="GO:0004022">
    <property type="term" value="F:alcohol dehydrogenase (NAD+) activity"/>
    <property type="evidence" value="ECO:0007669"/>
    <property type="project" value="TreeGrafter"/>
</dbReference>
<evidence type="ECO:0000256" key="2">
    <source>
        <dbReference type="ARBA" id="ARBA00023002"/>
    </source>
</evidence>